<sequence length="332" mass="37144">MSFTKAFDLLRLAEMATARYSGVGLADIEEEFGVDRRTAQRMTKMLEEVFSNCTTRTDDERRKYWKLDSNAARLMLAQGIRDSELAAIEISIRRAERDGATNEVRALRSLRDRLLANMARPHARRAESDAEAVLEAYGFASRPGPRVRTEAMILDTVAAALKGPHLLTIVYAGGSKPGGAERVVEPYGMLLGTRRYLVAKVTGGNGRLQHFRLDRITGARLEASSFARDPDFNLEAHAARAFGSYHAEEEYAETVWRFSPKAAPVAREFIFHPLQQVTEDADGSLTVRFAASGHLEMAWHLYLWGDAVEVLAPDRLRRMVQGFQRSDFPALP</sequence>
<evidence type="ECO:0000259" key="2">
    <source>
        <dbReference type="Pfam" id="PF25583"/>
    </source>
</evidence>
<dbReference type="InterPro" id="IPR051534">
    <property type="entry name" value="CBASS_pafABC_assoc_protein"/>
</dbReference>
<feature type="domain" description="WYL" evidence="1">
    <location>
        <begin position="153"/>
        <end position="220"/>
    </location>
</feature>
<evidence type="ECO:0000313" key="4">
    <source>
        <dbReference type="Proteomes" id="UP000555411"/>
    </source>
</evidence>
<organism evidence="3 4">
    <name type="scientific">Paragemmobacter straminiformis</name>
    <dbReference type="NCBI Taxonomy" id="2045119"/>
    <lineage>
        <taxon>Bacteria</taxon>
        <taxon>Pseudomonadati</taxon>
        <taxon>Pseudomonadota</taxon>
        <taxon>Alphaproteobacteria</taxon>
        <taxon>Rhodobacterales</taxon>
        <taxon>Paracoccaceae</taxon>
        <taxon>Paragemmobacter</taxon>
    </lineage>
</organism>
<gene>
    <name evidence="3" type="ORF">H7F16_00830</name>
</gene>
<dbReference type="PROSITE" id="PS52050">
    <property type="entry name" value="WYL"/>
    <property type="match status" value="1"/>
</dbReference>
<feature type="domain" description="WCX" evidence="2">
    <location>
        <begin position="257"/>
        <end position="320"/>
    </location>
</feature>
<proteinExistence type="predicted"/>
<reference evidence="3 4" key="1">
    <citation type="journal article" date="2017" name="Int. J. Syst. Evol. Microbiol.">
        <title>Gemmobacter straminiformis sp. nov., isolated from an artificial fountain.</title>
        <authorList>
            <person name="Kang J.Y."/>
            <person name="Kim M.J."/>
            <person name="Chun J."/>
            <person name="Son K.P."/>
            <person name="Jahng K.Y."/>
        </authorList>
    </citation>
    <scope>NUCLEOTIDE SEQUENCE [LARGE SCALE GENOMIC DNA]</scope>
    <source>
        <strain evidence="3 4">CAM-8</strain>
    </source>
</reference>
<dbReference type="InterPro" id="IPR026881">
    <property type="entry name" value="WYL_dom"/>
</dbReference>
<name>A0A842I1X4_9RHOB</name>
<dbReference type="InterPro" id="IPR057727">
    <property type="entry name" value="WCX_dom"/>
</dbReference>
<evidence type="ECO:0000313" key="3">
    <source>
        <dbReference type="EMBL" id="MBC2834030.1"/>
    </source>
</evidence>
<dbReference type="Proteomes" id="UP000555411">
    <property type="component" value="Unassembled WGS sequence"/>
</dbReference>
<dbReference type="PANTHER" id="PTHR34580:SF1">
    <property type="entry name" value="PROTEIN PAFC"/>
    <property type="match status" value="1"/>
</dbReference>
<dbReference type="EMBL" id="JACLQD010000001">
    <property type="protein sequence ID" value="MBC2834030.1"/>
    <property type="molecule type" value="Genomic_DNA"/>
</dbReference>
<dbReference type="AlphaFoldDB" id="A0A842I1X4"/>
<protein>
    <submittedName>
        <fullName evidence="3">WYL domain-containing protein</fullName>
    </submittedName>
</protein>
<accession>A0A842I1X4</accession>
<comment type="caution">
    <text evidence="3">The sequence shown here is derived from an EMBL/GenBank/DDBJ whole genome shotgun (WGS) entry which is preliminary data.</text>
</comment>
<evidence type="ECO:0000259" key="1">
    <source>
        <dbReference type="Pfam" id="PF13280"/>
    </source>
</evidence>
<dbReference type="Pfam" id="PF25583">
    <property type="entry name" value="WCX"/>
    <property type="match status" value="1"/>
</dbReference>
<dbReference type="PANTHER" id="PTHR34580">
    <property type="match status" value="1"/>
</dbReference>
<dbReference type="Pfam" id="PF13280">
    <property type="entry name" value="WYL"/>
    <property type="match status" value="1"/>
</dbReference>
<keyword evidence="4" id="KW-1185">Reference proteome</keyword>